<evidence type="ECO:0000259" key="8">
    <source>
        <dbReference type="Pfam" id="PF06808"/>
    </source>
</evidence>
<evidence type="ECO:0000256" key="6">
    <source>
        <dbReference type="ARBA" id="ARBA00023136"/>
    </source>
</evidence>
<sequence length="425" mass="45373">MTWLLIILLFLLLFLGVPVAFAISGATIIIVYFFTDIPMEVTAQRMFASLNSFPLLAIPLFILAGKLMENGGISKRLIDLATAFVGHTAGGYAAVAVLASMFFGALSGSSAATVAAIGAILIPAMIQKGYKPRFAAGTLAVSGELSAIIPPSIPMILYGVVTGTSIGSLFIAGILPGIMLGLSLILFVFVVSKIKGYGGDIEKTTWRVKFKAIYNSFFAILMPFIILGGIYGGYFTPTEAAAIAVVYALIIGLFVYRELEFKSLIKVFGESAITTSVIMVIISAAGVFSWFLTRNMVPQKAATFITEFTESPIVFLLMVNLLLLIVGMFFEASAAILILAPIFLPIAVLFGIDPIHFGMIMIVNLAIGMVTPPVGVNLFISCKIANLSLEEVTKGVLPFLVLLIINLLIISFVPSLSTWLPGLTK</sequence>
<keyword evidence="2" id="KW-1003">Cell membrane</keyword>
<feature type="domain" description="TRAP C4-dicarboxylate transport system permease DctM subunit" evidence="8">
    <location>
        <begin position="6"/>
        <end position="415"/>
    </location>
</feature>
<feature type="transmembrane region" description="Helical" evidence="7">
    <location>
        <begin position="134"/>
        <end position="157"/>
    </location>
</feature>
<keyword evidence="6 7" id="KW-0472">Membrane</keyword>
<evidence type="ECO:0000313" key="9">
    <source>
        <dbReference type="EMBL" id="MDN4609176.1"/>
    </source>
</evidence>
<feature type="transmembrane region" description="Helical" evidence="7">
    <location>
        <begin position="271"/>
        <end position="292"/>
    </location>
</feature>
<dbReference type="InterPro" id="IPR010656">
    <property type="entry name" value="DctM"/>
</dbReference>
<feature type="transmembrane region" description="Helical" evidence="7">
    <location>
        <begin position="312"/>
        <end position="330"/>
    </location>
</feature>
<feature type="transmembrane region" description="Helical" evidence="7">
    <location>
        <begin position="212"/>
        <end position="234"/>
    </location>
</feature>
<evidence type="ECO:0000256" key="4">
    <source>
        <dbReference type="ARBA" id="ARBA00022692"/>
    </source>
</evidence>
<feature type="transmembrane region" description="Helical" evidence="7">
    <location>
        <begin position="46"/>
        <end position="65"/>
    </location>
</feature>
<evidence type="ECO:0000256" key="2">
    <source>
        <dbReference type="ARBA" id="ARBA00022475"/>
    </source>
</evidence>
<comment type="subcellular location">
    <subcellularLocation>
        <location evidence="1">Cell inner membrane</location>
        <topology evidence="1">Multi-pass membrane protein</topology>
    </subcellularLocation>
</comment>
<feature type="transmembrane region" description="Helical" evidence="7">
    <location>
        <begin position="77"/>
        <end position="95"/>
    </location>
</feature>
<dbReference type="EMBL" id="JAROCC010000021">
    <property type="protein sequence ID" value="MDN4609176.1"/>
    <property type="molecule type" value="Genomic_DNA"/>
</dbReference>
<evidence type="ECO:0000256" key="7">
    <source>
        <dbReference type="SAM" id="Phobius"/>
    </source>
</evidence>
<feature type="transmembrane region" description="Helical" evidence="7">
    <location>
        <begin position="240"/>
        <end position="259"/>
    </location>
</feature>
<evidence type="ECO:0000256" key="1">
    <source>
        <dbReference type="ARBA" id="ARBA00004429"/>
    </source>
</evidence>
<gene>
    <name evidence="9" type="ORF">P5G49_17065</name>
</gene>
<dbReference type="PANTHER" id="PTHR33362">
    <property type="entry name" value="SIALIC ACID TRAP TRANSPORTER PERMEASE PROTEIN SIAT-RELATED"/>
    <property type="match status" value="1"/>
</dbReference>
<dbReference type="Proteomes" id="UP001175097">
    <property type="component" value="Unassembled WGS sequence"/>
</dbReference>
<evidence type="ECO:0000256" key="3">
    <source>
        <dbReference type="ARBA" id="ARBA00022519"/>
    </source>
</evidence>
<evidence type="ECO:0000256" key="5">
    <source>
        <dbReference type="ARBA" id="ARBA00022989"/>
    </source>
</evidence>
<organism evidence="9 10">
    <name type="scientific">Sporosarcina highlanderae</name>
    <dbReference type="NCBI Taxonomy" id="3035916"/>
    <lineage>
        <taxon>Bacteria</taxon>
        <taxon>Bacillati</taxon>
        <taxon>Bacillota</taxon>
        <taxon>Bacilli</taxon>
        <taxon>Bacillales</taxon>
        <taxon>Caryophanaceae</taxon>
        <taxon>Sporosarcina</taxon>
    </lineage>
</organism>
<feature type="transmembrane region" description="Helical" evidence="7">
    <location>
        <begin position="358"/>
        <end position="380"/>
    </location>
</feature>
<feature type="transmembrane region" description="Helical" evidence="7">
    <location>
        <begin position="392"/>
        <end position="413"/>
    </location>
</feature>
<protein>
    <submittedName>
        <fullName evidence="9">TRAP transporter large permease</fullName>
    </submittedName>
</protein>
<feature type="transmembrane region" description="Helical" evidence="7">
    <location>
        <begin position="335"/>
        <end position="352"/>
    </location>
</feature>
<dbReference type="PIRSF" id="PIRSF006066">
    <property type="entry name" value="HI0050"/>
    <property type="match status" value="1"/>
</dbReference>
<comment type="caution">
    <text evidence="9">The sequence shown here is derived from an EMBL/GenBank/DDBJ whole genome shotgun (WGS) entry which is preliminary data.</text>
</comment>
<reference evidence="9" key="1">
    <citation type="submission" date="2023-03" db="EMBL/GenBank/DDBJ databases">
        <title>MT1 and MT2 Draft Genomes of Novel Species.</title>
        <authorList>
            <person name="Venkateswaran K."/>
        </authorList>
    </citation>
    <scope>NUCLEOTIDE SEQUENCE</scope>
    <source>
        <strain evidence="9">F6_3S_P_2</strain>
    </source>
</reference>
<feature type="transmembrane region" description="Helical" evidence="7">
    <location>
        <begin position="101"/>
        <end position="122"/>
    </location>
</feature>
<name>A0ABT8JVH1_9BACL</name>
<accession>A0ABT8JVH1</accession>
<proteinExistence type="predicted"/>
<keyword evidence="4 7" id="KW-0812">Transmembrane</keyword>
<evidence type="ECO:0000313" key="10">
    <source>
        <dbReference type="Proteomes" id="UP001175097"/>
    </source>
</evidence>
<dbReference type="RefSeq" id="WP_301245806.1">
    <property type="nucleotide sequence ID" value="NZ_JAROCC010000021.1"/>
</dbReference>
<dbReference type="InterPro" id="IPR004681">
    <property type="entry name" value="TRAP_DctM"/>
</dbReference>
<keyword evidence="5 7" id="KW-1133">Transmembrane helix</keyword>
<dbReference type="Pfam" id="PF06808">
    <property type="entry name" value="DctM"/>
    <property type="match status" value="1"/>
</dbReference>
<feature type="transmembrane region" description="Helical" evidence="7">
    <location>
        <begin position="169"/>
        <end position="191"/>
    </location>
</feature>
<keyword evidence="3" id="KW-0997">Cell inner membrane</keyword>
<dbReference type="PANTHER" id="PTHR33362:SF3">
    <property type="entry name" value="SIALIC ACID TRAP TRANSPORTER PERMEASE PROTEIN SIAT"/>
    <property type="match status" value="1"/>
</dbReference>
<dbReference type="NCBIfam" id="TIGR00786">
    <property type="entry name" value="dctM"/>
    <property type="match status" value="1"/>
</dbReference>
<keyword evidence="10" id="KW-1185">Reference proteome</keyword>